<dbReference type="InterPro" id="IPR036138">
    <property type="entry name" value="PBP_dimer_sf"/>
</dbReference>
<keyword evidence="2" id="KW-0378">Hydrolase</keyword>
<dbReference type="SUPFAM" id="SSF56519">
    <property type="entry name" value="Penicillin binding protein dimerisation domain"/>
    <property type="match status" value="1"/>
</dbReference>
<evidence type="ECO:0000313" key="8">
    <source>
        <dbReference type="EMBL" id="ODA69022.1"/>
    </source>
</evidence>
<protein>
    <submittedName>
        <fullName evidence="8">Peptidoglycan synthase FtsI</fullName>
        <ecNumber evidence="8">2.4.1.129</ecNumber>
    </submittedName>
</protein>
<comment type="subcellular location">
    <subcellularLocation>
        <location evidence="1">Membrane</location>
    </subcellularLocation>
</comment>
<dbReference type="InterPro" id="IPR005311">
    <property type="entry name" value="PBP_dimer"/>
</dbReference>
<reference evidence="8 9" key="1">
    <citation type="submission" date="2016-07" db="EMBL/GenBank/DDBJ databases">
        <title>Draft genome sequence of Methyloligella halotolerans C2T (VKM B-2706T=CCUG 61687T=DSM 25045T), a halotolerant polyhydroxybutyrate accumulating methylotroph.</title>
        <authorList>
            <person name="Vasilenko O.V."/>
            <person name="Doronina N.V."/>
            <person name="Poroshina M.N."/>
            <person name="Tarlachkov S.V."/>
            <person name="Trotsenko Y.A."/>
        </authorList>
    </citation>
    <scope>NUCLEOTIDE SEQUENCE [LARGE SCALE GENOMIC DNA]</scope>
    <source>
        <strain evidence="8 9">VKM B-2706</strain>
    </source>
</reference>
<evidence type="ECO:0000256" key="4">
    <source>
        <dbReference type="SAM" id="MobiDB-lite"/>
    </source>
</evidence>
<sequence>MTTEEAHQAQAAQDSNAAKEASAADKPNAATARAERAYIARSRRRFQLICLGFVIGFMLVGGRLVSMGMNFQVAPDPGFYDTTTTVHRPDLLDRKGRLLATDIKGATLFADPLRVIDSDELVEKVSTVLPDIDAADIRKRINKGGRFVNIRRELTPSQQAEIHALGVPGLGFVEEYRRVYPVGATASHVVGFVDIDNNGLAGMERFVDQNPQLSFMNAETPAGEETVTLSLDLGVQHVLHEELQNAISTYKAKAAAGVVLDVHSGEVVGLASLPDYDPNHREQALDKDRHDRVTAGVYELGSIFKLVTVAAGLDAGICSVHSVYDATHAIKIGRFSIGDFHGLHRPITVEEVFTHSSNIGAAKIAMDVGVDRHQDFLRRLGLLNSTMTEIGATAAPLFPKDWKKINTMTIAFGHGLSVTPLQFAAAAIPIVNGGVKVQPTFLPRSRAEGMASGTRVLKTSTSDQMVRLMRLNAMEGTGKQANAEGYRVGGKTGTAEKVVNGKYARSALLNSFVATFPADAPEYIVLVMLDEPQKVKESKFLHTAGANAAPTVGSVIARIAPILGVQPNLDLEKAAASLPRHGFDDSVVASY</sequence>
<dbReference type="Proteomes" id="UP000095087">
    <property type="component" value="Unassembled WGS sequence"/>
</dbReference>
<dbReference type="PANTHER" id="PTHR30627">
    <property type="entry name" value="PEPTIDOGLYCAN D,D-TRANSPEPTIDASE"/>
    <property type="match status" value="1"/>
</dbReference>
<evidence type="ECO:0000313" key="9">
    <source>
        <dbReference type="Proteomes" id="UP000095087"/>
    </source>
</evidence>
<evidence type="ECO:0000259" key="6">
    <source>
        <dbReference type="Pfam" id="PF00905"/>
    </source>
</evidence>
<evidence type="ECO:0000256" key="5">
    <source>
        <dbReference type="SAM" id="Phobius"/>
    </source>
</evidence>
<dbReference type="GO" id="GO:0005886">
    <property type="term" value="C:plasma membrane"/>
    <property type="evidence" value="ECO:0007669"/>
    <property type="project" value="TreeGrafter"/>
</dbReference>
<dbReference type="InterPro" id="IPR050515">
    <property type="entry name" value="Beta-lactam/transpept"/>
</dbReference>
<comment type="caution">
    <text evidence="8">The sequence shown here is derived from an EMBL/GenBank/DDBJ whole genome shotgun (WGS) entry which is preliminary data.</text>
</comment>
<dbReference type="OrthoDB" id="9789078at2"/>
<dbReference type="InterPro" id="IPR001460">
    <property type="entry name" value="PCN-bd_Tpept"/>
</dbReference>
<keyword evidence="2" id="KW-0645">Protease</keyword>
<keyword evidence="5" id="KW-1133">Transmembrane helix</keyword>
<dbReference type="GO" id="GO:0016757">
    <property type="term" value="F:glycosyltransferase activity"/>
    <property type="evidence" value="ECO:0007669"/>
    <property type="project" value="UniProtKB-KW"/>
</dbReference>
<name>A0A1E2S3P5_9HYPH</name>
<evidence type="ECO:0000259" key="7">
    <source>
        <dbReference type="Pfam" id="PF03717"/>
    </source>
</evidence>
<dbReference type="AlphaFoldDB" id="A0A1E2S3P5"/>
<dbReference type="PATRIC" id="fig|1177755.3.peg.859"/>
<evidence type="ECO:0000256" key="3">
    <source>
        <dbReference type="ARBA" id="ARBA00023136"/>
    </source>
</evidence>
<keyword evidence="9" id="KW-1185">Reference proteome</keyword>
<dbReference type="PANTHER" id="PTHR30627:SF1">
    <property type="entry name" value="PEPTIDOGLYCAN D,D-TRANSPEPTIDASE FTSI"/>
    <property type="match status" value="1"/>
</dbReference>
<gene>
    <name evidence="8" type="ORF">A7A08_00858</name>
</gene>
<dbReference type="Pfam" id="PF00905">
    <property type="entry name" value="Transpeptidase"/>
    <property type="match status" value="1"/>
</dbReference>
<dbReference type="Gene3D" id="3.40.710.10">
    <property type="entry name" value="DD-peptidase/beta-lactamase superfamily"/>
    <property type="match status" value="1"/>
</dbReference>
<dbReference type="GO" id="GO:0008658">
    <property type="term" value="F:penicillin binding"/>
    <property type="evidence" value="ECO:0007669"/>
    <property type="project" value="InterPro"/>
</dbReference>
<accession>A0A1E2S3P5</accession>
<keyword evidence="8" id="KW-0808">Transferase</keyword>
<feature type="region of interest" description="Disordered" evidence="4">
    <location>
        <begin position="1"/>
        <end position="28"/>
    </location>
</feature>
<dbReference type="InterPro" id="IPR012338">
    <property type="entry name" value="Beta-lactam/transpept-like"/>
</dbReference>
<feature type="domain" description="Penicillin-binding protein dimerisation" evidence="7">
    <location>
        <begin position="85"/>
        <end position="194"/>
    </location>
</feature>
<keyword evidence="5" id="KW-0812">Transmembrane</keyword>
<dbReference type="Gene3D" id="3.30.450.330">
    <property type="match status" value="1"/>
</dbReference>
<dbReference type="Gene3D" id="3.90.1310.10">
    <property type="entry name" value="Penicillin-binding protein 2a (Domain 2)"/>
    <property type="match status" value="1"/>
</dbReference>
<dbReference type="EC" id="2.4.1.129" evidence="8"/>
<proteinExistence type="predicted"/>
<dbReference type="Pfam" id="PF03717">
    <property type="entry name" value="PBP_dimer"/>
    <property type="match status" value="1"/>
</dbReference>
<evidence type="ECO:0000256" key="2">
    <source>
        <dbReference type="ARBA" id="ARBA00022645"/>
    </source>
</evidence>
<dbReference type="EMBL" id="MASI01000001">
    <property type="protein sequence ID" value="ODA69022.1"/>
    <property type="molecule type" value="Genomic_DNA"/>
</dbReference>
<dbReference type="RefSeq" id="WP_069094196.1">
    <property type="nucleotide sequence ID" value="NZ_MASI01000001.1"/>
</dbReference>
<keyword evidence="8" id="KW-0328">Glycosyltransferase</keyword>
<feature type="domain" description="Penicillin-binding protein transpeptidase" evidence="6">
    <location>
        <begin position="257"/>
        <end position="548"/>
    </location>
</feature>
<feature type="transmembrane region" description="Helical" evidence="5">
    <location>
        <begin position="46"/>
        <end position="65"/>
    </location>
</feature>
<keyword evidence="3 5" id="KW-0472">Membrane</keyword>
<keyword evidence="2" id="KW-0121">Carboxypeptidase</keyword>
<dbReference type="STRING" id="1177755.A7A08_00858"/>
<dbReference type="GO" id="GO:0071555">
    <property type="term" value="P:cell wall organization"/>
    <property type="evidence" value="ECO:0007669"/>
    <property type="project" value="TreeGrafter"/>
</dbReference>
<dbReference type="SUPFAM" id="SSF56601">
    <property type="entry name" value="beta-lactamase/transpeptidase-like"/>
    <property type="match status" value="1"/>
</dbReference>
<dbReference type="GO" id="GO:0004180">
    <property type="term" value="F:carboxypeptidase activity"/>
    <property type="evidence" value="ECO:0007669"/>
    <property type="project" value="UniProtKB-KW"/>
</dbReference>
<evidence type="ECO:0000256" key="1">
    <source>
        <dbReference type="ARBA" id="ARBA00004370"/>
    </source>
</evidence>
<organism evidence="8 9">
    <name type="scientific">Methyloligella halotolerans</name>
    <dbReference type="NCBI Taxonomy" id="1177755"/>
    <lineage>
        <taxon>Bacteria</taxon>
        <taxon>Pseudomonadati</taxon>
        <taxon>Pseudomonadota</taxon>
        <taxon>Alphaproteobacteria</taxon>
        <taxon>Hyphomicrobiales</taxon>
        <taxon>Hyphomicrobiaceae</taxon>
        <taxon>Methyloligella</taxon>
    </lineage>
</organism>